<accession>A0A840R8Q0</accession>
<evidence type="ECO:0000256" key="2">
    <source>
        <dbReference type="SAM" id="SignalP"/>
    </source>
</evidence>
<keyword evidence="2" id="KW-0732">Signal</keyword>
<name>A0A840R8Q0_9NEIS</name>
<evidence type="ECO:0000256" key="1">
    <source>
        <dbReference type="SAM" id="Coils"/>
    </source>
</evidence>
<proteinExistence type="predicted"/>
<evidence type="ECO:0000313" key="3">
    <source>
        <dbReference type="EMBL" id="MBB5189705.1"/>
    </source>
</evidence>
<keyword evidence="1" id="KW-0175">Coiled coil</keyword>
<keyword evidence="4" id="KW-1185">Reference proteome</keyword>
<feature type="chain" id="PRO_5032482376" evidence="2">
    <location>
        <begin position="22"/>
        <end position="507"/>
    </location>
</feature>
<dbReference type="EMBL" id="JACHHN010000001">
    <property type="protein sequence ID" value="MBB5189705.1"/>
    <property type="molecule type" value="Genomic_DNA"/>
</dbReference>
<gene>
    <name evidence="3" type="ORF">HNQ50_000415</name>
</gene>
<feature type="signal peptide" evidence="2">
    <location>
        <begin position="1"/>
        <end position="21"/>
    </location>
</feature>
<sequence>MRKKILCVLLAGLSTSSMAFAAPKQSELDELKSEIKALQQEVQALKNTQAQQAAAPAPAPAAVPAAAASTAPVLTQDDVDQMKQNIASLQLKTDSIDKTVNEGGTAGLSVTGYLDPVYIYNVGQHSGGFQFANHNGAYNYDGSTFGDVYLDIKKTFGQGSLAPSAEISIMPNRGNGATLLATDDGSNSFMNIINTAVITMPIDTSYTFVAGLMSSFGGYEVQQSNLMPTLTHNLLYDFSDPGSYVGVGLNYATGNWSWKFMLANEQYRTKGATTQVDTNGDTGQAKFATNNTPTFTTRLDYTWSSSIDLGWSGNIGHQSLPVGANCSSGFGYQCNAGDPYSTYYFTEGDLTYIWADTQINAEVDYGKQTSAAFNGGDAVWWGVSVLGLQKWHLDSAQIGTAARLDYLNNQKNGGGGGGIVLNGSGFDGHNGFGVSQSCVANSSNAGMDCKGANRYDLTLDFLWYVTDQATLKLEYRHDWATEDVFLKSDGSFSKSNDMLGTQFIYSF</sequence>
<dbReference type="Pfam" id="PF11336">
    <property type="entry name" value="DUF3138"/>
    <property type="match status" value="1"/>
</dbReference>
<dbReference type="Proteomes" id="UP000543030">
    <property type="component" value="Unassembled WGS sequence"/>
</dbReference>
<comment type="caution">
    <text evidence="3">The sequence shown here is derived from an EMBL/GenBank/DDBJ whole genome shotgun (WGS) entry which is preliminary data.</text>
</comment>
<reference evidence="3 4" key="1">
    <citation type="submission" date="2020-08" db="EMBL/GenBank/DDBJ databases">
        <title>Genomic Encyclopedia of Type Strains, Phase IV (KMG-IV): sequencing the most valuable type-strain genomes for metagenomic binning, comparative biology and taxonomic classification.</title>
        <authorList>
            <person name="Goeker M."/>
        </authorList>
    </citation>
    <scope>NUCLEOTIDE SEQUENCE [LARGE SCALE GENOMIC DNA]</scope>
    <source>
        <strain evidence="3 4">DSM 18233</strain>
    </source>
</reference>
<organism evidence="3 4">
    <name type="scientific">Silvimonas terrae</name>
    <dbReference type="NCBI Taxonomy" id="300266"/>
    <lineage>
        <taxon>Bacteria</taxon>
        <taxon>Pseudomonadati</taxon>
        <taxon>Pseudomonadota</taxon>
        <taxon>Betaproteobacteria</taxon>
        <taxon>Neisseriales</taxon>
        <taxon>Chitinibacteraceae</taxon>
        <taxon>Silvimonas</taxon>
    </lineage>
</organism>
<dbReference type="Gene3D" id="1.20.1170.10">
    <property type="match status" value="1"/>
</dbReference>
<dbReference type="InterPro" id="IPR021485">
    <property type="entry name" value="DUF3138"/>
</dbReference>
<protein>
    <submittedName>
        <fullName evidence="3">Type II secretory pathway pseudopilin PulG</fullName>
    </submittedName>
</protein>
<feature type="coiled-coil region" evidence="1">
    <location>
        <begin position="21"/>
        <end position="55"/>
    </location>
</feature>
<evidence type="ECO:0000313" key="4">
    <source>
        <dbReference type="Proteomes" id="UP000543030"/>
    </source>
</evidence>
<dbReference type="AlphaFoldDB" id="A0A840R8Q0"/>
<dbReference type="RefSeq" id="WP_184097028.1">
    <property type="nucleotide sequence ID" value="NZ_JACHHN010000001.1"/>
</dbReference>